<proteinExistence type="predicted"/>
<reference evidence="1" key="1">
    <citation type="submission" date="2021-02" db="EMBL/GenBank/DDBJ databases">
        <authorList>
            <person name="Nowell W R."/>
        </authorList>
    </citation>
    <scope>NUCLEOTIDE SEQUENCE</scope>
</reference>
<dbReference type="EMBL" id="CAJNOV010012297">
    <property type="protein sequence ID" value="CAF1480318.1"/>
    <property type="molecule type" value="Genomic_DNA"/>
</dbReference>
<dbReference type="Proteomes" id="UP000681720">
    <property type="component" value="Unassembled WGS sequence"/>
</dbReference>
<dbReference type="InterPro" id="IPR011042">
    <property type="entry name" value="6-blade_b-propeller_TolB-like"/>
</dbReference>
<gene>
    <name evidence="2" type="ORF">BYL167_LOCUS8832</name>
    <name evidence="1" type="ORF">CJN711_LOCUS26125</name>
    <name evidence="3" type="ORF">GIL414_LOCUS11234</name>
</gene>
<name>A0A815RQV8_9BILA</name>
<organism evidence="1 4">
    <name type="scientific">Rotaria magnacalcarata</name>
    <dbReference type="NCBI Taxonomy" id="392030"/>
    <lineage>
        <taxon>Eukaryota</taxon>
        <taxon>Metazoa</taxon>
        <taxon>Spiralia</taxon>
        <taxon>Gnathifera</taxon>
        <taxon>Rotifera</taxon>
        <taxon>Eurotatoria</taxon>
        <taxon>Bdelloidea</taxon>
        <taxon>Philodinida</taxon>
        <taxon>Philodinidae</taxon>
        <taxon>Rotaria</taxon>
    </lineage>
</organism>
<protein>
    <submittedName>
        <fullName evidence="1">Uncharacterized protein</fullName>
    </submittedName>
</protein>
<evidence type="ECO:0000313" key="1">
    <source>
        <dbReference type="EMBL" id="CAF1480318.1"/>
    </source>
</evidence>
<comment type="caution">
    <text evidence="1">The sequence shown here is derived from an EMBL/GenBank/DDBJ whole genome shotgun (WGS) entry which is preliminary data.</text>
</comment>
<dbReference type="Proteomes" id="UP000663855">
    <property type="component" value="Unassembled WGS sequence"/>
</dbReference>
<dbReference type="AlphaFoldDB" id="A0A815RQV8"/>
<dbReference type="Gene3D" id="2.120.10.30">
    <property type="entry name" value="TolB, C-terminal domain"/>
    <property type="match status" value="1"/>
</dbReference>
<dbReference type="EMBL" id="CAJOBH010002471">
    <property type="protein sequence ID" value="CAF3908116.1"/>
    <property type="molecule type" value="Genomic_DNA"/>
</dbReference>
<dbReference type="EMBL" id="CAJOBJ010004170">
    <property type="protein sequence ID" value="CAF3991473.1"/>
    <property type="molecule type" value="Genomic_DNA"/>
</dbReference>
<evidence type="ECO:0000313" key="4">
    <source>
        <dbReference type="Proteomes" id="UP000663855"/>
    </source>
</evidence>
<dbReference type="Proteomes" id="UP000681967">
    <property type="component" value="Unassembled WGS sequence"/>
</dbReference>
<evidence type="ECO:0000313" key="3">
    <source>
        <dbReference type="EMBL" id="CAF3991473.1"/>
    </source>
</evidence>
<evidence type="ECO:0000313" key="2">
    <source>
        <dbReference type="EMBL" id="CAF3908116.1"/>
    </source>
</evidence>
<sequence length="102" mass="11360">MQSGHRKKSFVLAVMTIMTKTNQLSLSYGLFINDDDQTMIIADYDNNRSMQWNMSDTNGQVVAGGKGKGNRLHQLSGPTDVLIDKETDSLIISDSRNPRVVK</sequence>
<accession>A0A815RQV8</accession>
<dbReference type="SUPFAM" id="SSF63825">
    <property type="entry name" value="YWTD domain"/>
    <property type="match status" value="1"/>
</dbReference>